<name>A0A6P1W540_9BACT</name>
<accession>A0A6P1W540</accession>
<sequence>MTASFAYNLLFVFFIVSCSGCKKQSTIDEGTTLKPSTCLIATQTTKELVSASQPSTLDPETVTINGESFQVTTTKKSVYTYDTQGRILTEYNQYAGNKADSVLYQYSPGAVTIRTVKLTTPKTVDTLVVALNSQGYAEKKPFGYHVTYDKNGYLISQTDEYGTTAKINNGNVIEEEILGQDATPNHTYRFEYDLNKSGLLSTQSFYGKASRNLPVKYTIQQNGPFGTYPDVYQATYTYVFNENGFVKRQIFQGKNGEHPYLYGGGGDFIEVIDFTYICP</sequence>
<proteinExistence type="predicted"/>
<organism evidence="1 2">
    <name type="scientific">Spirosoma endbachense</name>
    <dbReference type="NCBI Taxonomy" id="2666025"/>
    <lineage>
        <taxon>Bacteria</taxon>
        <taxon>Pseudomonadati</taxon>
        <taxon>Bacteroidota</taxon>
        <taxon>Cytophagia</taxon>
        <taxon>Cytophagales</taxon>
        <taxon>Cytophagaceae</taxon>
        <taxon>Spirosoma</taxon>
    </lineage>
</organism>
<dbReference type="AlphaFoldDB" id="A0A6P1W540"/>
<dbReference type="KEGG" id="senf:GJR95_38585"/>
<evidence type="ECO:0008006" key="3">
    <source>
        <dbReference type="Google" id="ProtNLM"/>
    </source>
</evidence>
<evidence type="ECO:0000313" key="2">
    <source>
        <dbReference type="Proteomes" id="UP000464577"/>
    </source>
</evidence>
<dbReference type="EMBL" id="CP045997">
    <property type="protein sequence ID" value="QHW00572.1"/>
    <property type="molecule type" value="Genomic_DNA"/>
</dbReference>
<protein>
    <recommendedName>
        <fullName evidence="3">DUF4595 domain-containing protein</fullName>
    </recommendedName>
</protein>
<evidence type="ECO:0000313" key="1">
    <source>
        <dbReference type="EMBL" id="QHW00572.1"/>
    </source>
</evidence>
<dbReference type="RefSeq" id="WP_162390963.1">
    <property type="nucleotide sequence ID" value="NZ_CP045997.1"/>
</dbReference>
<gene>
    <name evidence="1" type="ORF">GJR95_38585</name>
</gene>
<reference evidence="1 2" key="1">
    <citation type="submission" date="2019-11" db="EMBL/GenBank/DDBJ databases">
        <title>Spirosoma endbachense sp. nov., isolated from a natural salt meadow.</title>
        <authorList>
            <person name="Rojas J."/>
            <person name="Ambika Manirajan B."/>
            <person name="Ratering S."/>
            <person name="Suarez C."/>
            <person name="Geissler-Plaum R."/>
            <person name="Schnell S."/>
        </authorList>
    </citation>
    <scope>NUCLEOTIDE SEQUENCE [LARGE SCALE GENOMIC DNA]</scope>
    <source>
        <strain evidence="1 2">I-24</strain>
    </source>
</reference>
<keyword evidence="2" id="KW-1185">Reference proteome</keyword>
<dbReference type="Proteomes" id="UP000464577">
    <property type="component" value="Chromosome"/>
</dbReference>